<organism evidence="2 3">
    <name type="scientific">Grifola frondosa</name>
    <name type="common">Maitake</name>
    <name type="synonym">Polyporus frondosus</name>
    <dbReference type="NCBI Taxonomy" id="5627"/>
    <lineage>
        <taxon>Eukaryota</taxon>
        <taxon>Fungi</taxon>
        <taxon>Dikarya</taxon>
        <taxon>Basidiomycota</taxon>
        <taxon>Agaricomycotina</taxon>
        <taxon>Agaricomycetes</taxon>
        <taxon>Polyporales</taxon>
        <taxon>Grifolaceae</taxon>
        <taxon>Grifola</taxon>
    </lineage>
</organism>
<feature type="region of interest" description="Disordered" evidence="1">
    <location>
        <begin position="1"/>
        <end position="45"/>
    </location>
</feature>
<evidence type="ECO:0000313" key="3">
    <source>
        <dbReference type="Proteomes" id="UP000092993"/>
    </source>
</evidence>
<keyword evidence="3" id="KW-1185">Reference proteome</keyword>
<dbReference type="Proteomes" id="UP000092993">
    <property type="component" value="Unassembled WGS sequence"/>
</dbReference>
<accession>A0A1C7LZC4</accession>
<reference evidence="2 3" key="1">
    <citation type="submission" date="2016-03" db="EMBL/GenBank/DDBJ databases">
        <title>Whole genome sequencing of Grifola frondosa 9006-11.</title>
        <authorList>
            <person name="Min B."/>
            <person name="Park H."/>
            <person name="Kim J.-G."/>
            <person name="Cho H."/>
            <person name="Oh Y.-L."/>
            <person name="Kong W.-S."/>
            <person name="Choi I.-G."/>
        </authorList>
    </citation>
    <scope>NUCLEOTIDE SEQUENCE [LARGE SCALE GENOMIC DNA]</scope>
    <source>
        <strain evidence="2 3">9006-11</strain>
    </source>
</reference>
<gene>
    <name evidence="2" type="ORF">A0H81_10292</name>
</gene>
<proteinExistence type="predicted"/>
<sequence>MPRTRRTKKTHVAGSNKDSAVKTRRLRPSTPQPRTKRTSNLARQAADPLHLDEVLGYRGRVSAAHAPWLRILAGPGVCTVKNRVSDRVVPKYHDLLMSHSTTSTVAVEDLSKISGNEVEPPARSATVDYILDFDIRGMIVSRLQ</sequence>
<evidence type="ECO:0000313" key="2">
    <source>
        <dbReference type="EMBL" id="OBZ69828.1"/>
    </source>
</evidence>
<evidence type="ECO:0000256" key="1">
    <source>
        <dbReference type="SAM" id="MobiDB-lite"/>
    </source>
</evidence>
<protein>
    <submittedName>
        <fullName evidence="2">Uncharacterized protein</fullName>
    </submittedName>
</protein>
<dbReference type="AlphaFoldDB" id="A0A1C7LZC4"/>
<comment type="caution">
    <text evidence="2">The sequence shown here is derived from an EMBL/GenBank/DDBJ whole genome shotgun (WGS) entry which is preliminary data.</text>
</comment>
<name>A0A1C7LZC4_GRIFR</name>
<dbReference type="EMBL" id="LUGG01000015">
    <property type="protein sequence ID" value="OBZ69828.1"/>
    <property type="molecule type" value="Genomic_DNA"/>
</dbReference>
<feature type="compositionally biased region" description="Basic residues" evidence="1">
    <location>
        <begin position="1"/>
        <end position="11"/>
    </location>
</feature>